<keyword evidence="3" id="KW-1185">Reference proteome</keyword>
<feature type="compositionally biased region" description="Basic and acidic residues" evidence="1">
    <location>
        <begin position="135"/>
        <end position="144"/>
    </location>
</feature>
<protein>
    <recommendedName>
        <fullName evidence="4">Carboxypeptidase-like regulatory domain-containing protein</fullName>
    </recommendedName>
</protein>
<evidence type="ECO:0000313" key="3">
    <source>
        <dbReference type="Proteomes" id="UP000271925"/>
    </source>
</evidence>
<dbReference type="OrthoDB" id="9768177at2"/>
<feature type="region of interest" description="Disordered" evidence="1">
    <location>
        <begin position="121"/>
        <end position="144"/>
    </location>
</feature>
<gene>
    <name evidence="2" type="ORF">EHT25_30850</name>
</gene>
<dbReference type="AlphaFoldDB" id="A0A3P1BAW7"/>
<organism evidence="2 3">
    <name type="scientific">Larkinella rosea</name>
    <dbReference type="NCBI Taxonomy" id="2025312"/>
    <lineage>
        <taxon>Bacteria</taxon>
        <taxon>Pseudomonadati</taxon>
        <taxon>Bacteroidota</taxon>
        <taxon>Cytophagia</taxon>
        <taxon>Cytophagales</taxon>
        <taxon>Spirosomataceae</taxon>
        <taxon>Larkinella</taxon>
    </lineage>
</organism>
<dbReference type="Gene3D" id="2.60.40.1120">
    <property type="entry name" value="Carboxypeptidase-like, regulatory domain"/>
    <property type="match status" value="1"/>
</dbReference>
<comment type="caution">
    <text evidence="2">The sequence shown here is derived from an EMBL/GenBank/DDBJ whole genome shotgun (WGS) entry which is preliminary data.</text>
</comment>
<dbReference type="Proteomes" id="UP000271925">
    <property type="component" value="Unassembled WGS sequence"/>
</dbReference>
<dbReference type="Pfam" id="PF13715">
    <property type="entry name" value="CarbopepD_reg_2"/>
    <property type="match status" value="1"/>
</dbReference>
<dbReference type="SUPFAM" id="SSF49464">
    <property type="entry name" value="Carboxypeptidase regulatory domain-like"/>
    <property type="match status" value="1"/>
</dbReference>
<accession>A0A3P1BAW7</accession>
<proteinExistence type="predicted"/>
<evidence type="ECO:0008006" key="4">
    <source>
        <dbReference type="Google" id="ProtNLM"/>
    </source>
</evidence>
<sequence>MISQPALEQSVVITEVVTDLADNQPTPGVSVALKGTNQGIITDGNRAFQLTVPDTKGTLVFSFIGYKSQEIPATNSSLSVRLEPDLRQLNEVVVVGYGTQDRKNLVGSVTQVTSKTVPWPASTSSYRGEPPGCSEDGRKTIKKI</sequence>
<evidence type="ECO:0000313" key="2">
    <source>
        <dbReference type="EMBL" id="RRA98071.1"/>
    </source>
</evidence>
<name>A0A3P1BAW7_9BACT</name>
<reference evidence="2 3" key="1">
    <citation type="submission" date="2018-11" db="EMBL/GenBank/DDBJ databases">
        <authorList>
            <person name="Zhou Z."/>
            <person name="Wang G."/>
        </authorList>
    </citation>
    <scope>NUCLEOTIDE SEQUENCE [LARGE SCALE GENOMIC DNA]</scope>
    <source>
        <strain evidence="2 3">KCTC52004</strain>
    </source>
</reference>
<dbReference type="EMBL" id="RQJO01000016">
    <property type="protein sequence ID" value="RRA98071.1"/>
    <property type="molecule type" value="Genomic_DNA"/>
</dbReference>
<dbReference type="InterPro" id="IPR008969">
    <property type="entry name" value="CarboxyPept-like_regulatory"/>
</dbReference>
<evidence type="ECO:0000256" key="1">
    <source>
        <dbReference type="SAM" id="MobiDB-lite"/>
    </source>
</evidence>